<organism evidence="2 3">
    <name type="scientific">Flavimaribacter sediminis</name>
    <dbReference type="NCBI Taxonomy" id="2865987"/>
    <lineage>
        <taxon>Bacteria</taxon>
        <taxon>Pseudomonadati</taxon>
        <taxon>Pseudomonadota</taxon>
        <taxon>Alphaproteobacteria</taxon>
        <taxon>Hyphomicrobiales</taxon>
        <taxon>Rhizobiaceae</taxon>
        <taxon>Flavimaribacter</taxon>
    </lineage>
</organism>
<dbReference type="GO" id="GO:0006749">
    <property type="term" value="P:glutathione metabolic process"/>
    <property type="evidence" value="ECO:0007669"/>
    <property type="project" value="TreeGrafter"/>
</dbReference>
<dbReference type="GO" id="GO:0017168">
    <property type="term" value="F:5-oxoprolinase (ATP-hydrolyzing) activity"/>
    <property type="evidence" value="ECO:0007669"/>
    <property type="project" value="TreeGrafter"/>
</dbReference>
<evidence type="ECO:0000313" key="3">
    <source>
        <dbReference type="Proteomes" id="UP001196509"/>
    </source>
</evidence>
<dbReference type="Proteomes" id="UP001196509">
    <property type="component" value="Unassembled WGS sequence"/>
</dbReference>
<accession>A0AAE3D0N2</accession>
<sequence length="601" mass="64486">MTDTSILSVIHYQVMWDRLISVVEEQAQALIRTGFSTSTREAGDVSAGIFDTSGDMLAQAVTGTPGHVNSMARAVAHFLDRFPVDTMKPGDVFITNDPWKGTGHLHDFTVVTPAFFNGACVSLFACTCHVVDVGGRGIGPDGRQVYEEGIYIPLMYFAREGRVDETMIEIVRGNVREPVQVIGDIYSLAACNDIGCERLVEMMSEFGIETLDALGEHILDKTARAMKEAIADIAPGTFHNTMRVDGYERPLDLVAALTVHEDHISVDFEGTSAPSPFGINVPFCYTEAYATFGVKCVVAPKVPNNAASLAAIRISTPENCILNAKHPLPVATRHITGQLLPDVMFGCLSQVRTRAGDPLAVPAEGSSCLWNLFAMGGAGRVDAEPETLADARVFNVMSFHSGGAGARAGKDGLSATAFPSGVRNVPIEITEAGSPMIVWRKEYRTDSGGAGYYRGGLGQIMEVDTLDTAPFAVSANYDRVLFPPRGRDGGQDGAAGVVRLKSGEHLRGKGQQTVPYGERLLIEMPGGGGIGDPLQRPAEMVAKDVREGMVSAEKARSVYGVALDDAHAVIADQTETLRMQLRAKMKQDAAEDRSVQMETSK</sequence>
<dbReference type="RefSeq" id="WP_220229413.1">
    <property type="nucleotide sequence ID" value="NZ_JAICBX010000003.1"/>
</dbReference>
<protein>
    <submittedName>
        <fullName evidence="2">Hydantoinase B/oxoprolinase family protein</fullName>
    </submittedName>
</protein>
<comment type="caution">
    <text evidence="2">The sequence shown here is derived from an EMBL/GenBank/DDBJ whole genome shotgun (WGS) entry which is preliminary data.</text>
</comment>
<reference evidence="2" key="1">
    <citation type="submission" date="2021-08" db="EMBL/GenBank/DDBJ databases">
        <title>Hoeflea bacterium WL0058 sp. nov., isolated from the sediment.</title>
        <authorList>
            <person name="Wang L."/>
            <person name="Zhang D."/>
        </authorList>
    </citation>
    <scope>NUCLEOTIDE SEQUENCE</scope>
    <source>
        <strain evidence="2">WL0058</strain>
    </source>
</reference>
<dbReference type="InterPro" id="IPR003692">
    <property type="entry name" value="Hydantoinase_B"/>
</dbReference>
<dbReference type="Pfam" id="PF02538">
    <property type="entry name" value="Hydantoinase_B"/>
    <property type="match status" value="1"/>
</dbReference>
<proteinExistence type="predicted"/>
<name>A0AAE3D0N2_9HYPH</name>
<dbReference type="GO" id="GO:0005829">
    <property type="term" value="C:cytosol"/>
    <property type="evidence" value="ECO:0007669"/>
    <property type="project" value="TreeGrafter"/>
</dbReference>
<dbReference type="InterPro" id="IPR045079">
    <property type="entry name" value="Oxoprolinase-like"/>
</dbReference>
<dbReference type="EMBL" id="JAICBX010000003">
    <property type="protein sequence ID" value="MBW8638675.1"/>
    <property type="molecule type" value="Genomic_DNA"/>
</dbReference>
<dbReference type="PANTHER" id="PTHR11365">
    <property type="entry name" value="5-OXOPROLINASE RELATED"/>
    <property type="match status" value="1"/>
</dbReference>
<keyword evidence="3" id="KW-1185">Reference proteome</keyword>
<evidence type="ECO:0000259" key="1">
    <source>
        <dbReference type="Pfam" id="PF02538"/>
    </source>
</evidence>
<feature type="domain" description="Hydantoinase B/oxoprolinase" evidence="1">
    <location>
        <begin position="10"/>
        <end position="533"/>
    </location>
</feature>
<evidence type="ECO:0000313" key="2">
    <source>
        <dbReference type="EMBL" id="MBW8638675.1"/>
    </source>
</evidence>
<gene>
    <name evidence="2" type="ORF">K1W69_15875</name>
</gene>
<dbReference type="AlphaFoldDB" id="A0AAE3D0N2"/>
<dbReference type="PANTHER" id="PTHR11365:SF23">
    <property type="entry name" value="HYPOTHETICAL 5-OXOPROLINASE (EUROFUNG)-RELATED"/>
    <property type="match status" value="1"/>
</dbReference>